<accession>A0A0G3XL10</accession>
<organism evidence="1 2">
    <name type="scientific">Croceicoccus naphthovorans</name>
    <dbReference type="NCBI Taxonomy" id="1348774"/>
    <lineage>
        <taxon>Bacteria</taxon>
        <taxon>Pseudomonadati</taxon>
        <taxon>Pseudomonadota</taxon>
        <taxon>Alphaproteobacteria</taxon>
        <taxon>Sphingomonadales</taxon>
        <taxon>Erythrobacteraceae</taxon>
        <taxon>Croceicoccus</taxon>
    </lineage>
</organism>
<keyword evidence="1" id="KW-0378">Hydrolase</keyword>
<dbReference type="PATRIC" id="fig|1348774.3.peg.3309"/>
<dbReference type="EMBL" id="CP011770">
    <property type="protein sequence ID" value="AKM11093.1"/>
    <property type="molecule type" value="Genomic_DNA"/>
</dbReference>
<gene>
    <name evidence="1" type="ORF">AB433_15740</name>
</gene>
<keyword evidence="1" id="KW-0255">Endonuclease</keyword>
<proteinExistence type="predicted"/>
<sequence>MTLLTPELRAQLIANAADPSGDHLPVAKFFNPVGAGVWLATMLEPDGDTLHGIADLDMDCVDYGVFSLAELQGLDVGLQLGVERDILFETTAPISVWIDIADIAGGIRAAERIIARLEREG</sequence>
<keyword evidence="2" id="KW-1185">Reference proteome</keyword>
<evidence type="ECO:0000313" key="1">
    <source>
        <dbReference type="EMBL" id="AKM11093.1"/>
    </source>
</evidence>
<dbReference type="OrthoDB" id="1070337at2"/>
<dbReference type="STRING" id="1348774.AB433_15740"/>
<dbReference type="AlphaFoldDB" id="A0A0G3XL10"/>
<protein>
    <submittedName>
        <fullName evidence="1">Single-stranded DNA endonuclease</fullName>
    </submittedName>
</protein>
<dbReference type="Proteomes" id="UP000035287">
    <property type="component" value="Chromosome"/>
</dbReference>
<dbReference type="GO" id="GO:0004519">
    <property type="term" value="F:endonuclease activity"/>
    <property type="evidence" value="ECO:0007669"/>
    <property type="project" value="UniProtKB-KW"/>
</dbReference>
<evidence type="ECO:0000313" key="2">
    <source>
        <dbReference type="Proteomes" id="UP000035287"/>
    </source>
</evidence>
<dbReference type="KEGG" id="cna:AB433_15740"/>
<dbReference type="InterPro" id="IPR021341">
    <property type="entry name" value="DUF2958"/>
</dbReference>
<dbReference type="Pfam" id="PF11171">
    <property type="entry name" value="DUF2958"/>
    <property type="match status" value="1"/>
</dbReference>
<name>A0A0G3XL10_9SPHN</name>
<reference evidence="1 2" key="1">
    <citation type="submission" date="2015-06" db="EMBL/GenBank/DDBJ databases">
        <authorList>
            <person name="Zeng Y."/>
            <person name="Huang Y."/>
        </authorList>
    </citation>
    <scope>NUCLEOTIDE SEQUENCE [LARGE SCALE GENOMIC DNA]</scope>
    <source>
        <strain evidence="1 2">PQ-2</strain>
    </source>
</reference>
<keyword evidence="1" id="KW-0540">Nuclease</keyword>
<dbReference type="RefSeq" id="WP_047822331.1">
    <property type="nucleotide sequence ID" value="NZ_CP011770.1"/>
</dbReference>